<evidence type="ECO:0000256" key="1">
    <source>
        <dbReference type="RuleBase" id="RU368012"/>
    </source>
</evidence>
<protein>
    <recommendedName>
        <fullName evidence="1">Cap-specific mRNA (nucleoside-2'-O-)-methyltransferase 1</fullName>
        <ecNumber evidence="1">2.1.1.57</ecNumber>
    </recommendedName>
    <alternativeName>
        <fullName evidence="1">Cap1 2'O-ribose methyltransferase 1</fullName>
    </alternativeName>
</protein>
<feature type="domain" description="RrmJ-type SAM-dependent 2'-O-MTase" evidence="2">
    <location>
        <begin position="119"/>
        <end position="331"/>
    </location>
</feature>
<comment type="subcellular location">
    <subcellularLocation>
        <location evidence="1">Nucleus</location>
    </subcellularLocation>
</comment>
<dbReference type="Gene3D" id="3.40.50.12760">
    <property type="match status" value="1"/>
</dbReference>
<dbReference type="GO" id="GO:0016556">
    <property type="term" value="P:mRNA modification"/>
    <property type="evidence" value="ECO:0007669"/>
    <property type="project" value="UniProtKB-UniRule"/>
</dbReference>
<comment type="function">
    <text evidence="1">S-adenosyl-L-methionine-dependent methyltransferase that mediates RNA cap1 2'-O-ribose methylation to the 5'-cap structure of RNAs. Methylates the ribose of the first nucleotide of a m(7)GpppG-capped mRNA to produce m(7)GpppNmp (cap1).</text>
</comment>
<proteinExistence type="predicted"/>
<sequence length="434" mass="48545">MDTMEQLLGFSSFGKRKRSNQTPPKDRTKAVKVDYVAEQIDFLQAHSHLTLDELATTFDTTTTPSTESTTSTDLFPLLIEALESVLDAKTRLHDARLSAGAYREARALANPWEALGRWKFVNRSAMKMAELDARLHLTKSIGTRDLSFVDLCGAPGGFSEYLVFRANYEHVRGYGISIRVRGSSHLDWQLPPSMHDLVSISFGADDTGDLYRQENMDHFVQSVLRRHATGVNLVVADGGFQDARNHSNQVITFCARHELVMHRLVLCETLVMCRVLQRGGHFVCKAFELSSEFSVGLLWLLHHLFDEVAIVKPETSRPASSERYIVGRGWRHFNPHGVIRHLAALNASFDQTPHSATSVVKMAELARDDKFLEFVQNSGIQYITTLATKQVEAIDRILNIAHGTTARFDLIFLYLYGSEATNSTAAAPVVNLPV</sequence>
<accession>A0A6A5AWN6</accession>
<dbReference type="InterPro" id="IPR002877">
    <property type="entry name" value="RNA_MeTrfase_FtsJ_dom"/>
</dbReference>
<keyword evidence="1" id="KW-0808">Transferase</keyword>
<dbReference type="GO" id="GO:0004483">
    <property type="term" value="F:methyltransferase cap1 activity"/>
    <property type="evidence" value="ECO:0007669"/>
    <property type="project" value="UniProtKB-UniRule"/>
</dbReference>
<dbReference type="PROSITE" id="PS51613">
    <property type="entry name" value="SAM_MT_RRMJ"/>
    <property type="match status" value="1"/>
</dbReference>
<dbReference type="SUPFAM" id="SSF53335">
    <property type="entry name" value="S-adenosyl-L-methionine-dependent methyltransferases"/>
    <property type="match status" value="1"/>
</dbReference>
<dbReference type="InterPro" id="IPR029063">
    <property type="entry name" value="SAM-dependent_MTases_sf"/>
</dbReference>
<gene>
    <name evidence="3" type="ORF">AaE_001531</name>
</gene>
<dbReference type="GO" id="GO:0003676">
    <property type="term" value="F:nucleic acid binding"/>
    <property type="evidence" value="ECO:0007669"/>
    <property type="project" value="UniProtKB-UniRule"/>
</dbReference>
<keyword evidence="1" id="KW-0539">Nucleus</keyword>
<dbReference type="AlphaFoldDB" id="A0A6A5AWN6"/>
<dbReference type="EMBL" id="VJMI01003185">
    <property type="protein sequence ID" value="KAF0774771.1"/>
    <property type="molecule type" value="Genomic_DNA"/>
</dbReference>
<dbReference type="InterPro" id="IPR025816">
    <property type="entry name" value="RrmJ-type_MeTrfase"/>
</dbReference>
<dbReference type="GO" id="GO:0032259">
    <property type="term" value="P:methylation"/>
    <property type="evidence" value="ECO:0007669"/>
    <property type="project" value="UniProtKB-KW"/>
</dbReference>
<dbReference type="GO" id="GO:0005634">
    <property type="term" value="C:nucleus"/>
    <property type="evidence" value="ECO:0007669"/>
    <property type="project" value="UniProtKB-SubCell"/>
</dbReference>
<evidence type="ECO:0000313" key="4">
    <source>
        <dbReference type="Proteomes" id="UP000469452"/>
    </source>
</evidence>
<dbReference type="Pfam" id="PF01728">
    <property type="entry name" value="FtsJ"/>
    <property type="match status" value="1"/>
</dbReference>
<reference evidence="3 4" key="1">
    <citation type="submission" date="2019-06" db="EMBL/GenBank/DDBJ databases">
        <title>Genomics analysis of Aphanomyces spp. identifies a new class of oomycete effector associated with host adaptation.</title>
        <authorList>
            <person name="Gaulin E."/>
        </authorList>
    </citation>
    <scope>NUCLEOTIDE SEQUENCE [LARGE SCALE GENOMIC DNA]</scope>
    <source>
        <strain evidence="3 4">E</strain>
    </source>
</reference>
<dbReference type="InterPro" id="IPR050851">
    <property type="entry name" value="mRNA_Cap_2O-Ribose_MeTrfase"/>
</dbReference>
<dbReference type="PANTHER" id="PTHR16121">
    <property type="entry name" value="CAP-SPECIFIC MRNA (NUCLEOSIDE-2'-O-)-METHYLTRANSFERASE 1-RELATED"/>
    <property type="match status" value="1"/>
</dbReference>
<dbReference type="PANTHER" id="PTHR16121:SF0">
    <property type="entry name" value="CAP-SPECIFIC MRNA (NUCLEOSIDE-2'-O-)-METHYLTRANSFERASE 1"/>
    <property type="match status" value="1"/>
</dbReference>
<keyword evidence="1" id="KW-0949">S-adenosyl-L-methionine</keyword>
<comment type="catalytic activity">
    <reaction evidence="1">
        <text>a 5'-end (N(7)-methyl 5'-triphosphoguanosine)-ribonucleoside in mRNA + S-adenosyl-L-methionine = a 5'-end (N(7)-methyl 5'-triphosphoguanosine)-(2'-O-methyl-ribonucleoside) in mRNA + S-adenosyl-L-homocysteine + H(+)</text>
        <dbReference type="Rhea" id="RHEA:67020"/>
        <dbReference type="Rhea" id="RHEA-COMP:17167"/>
        <dbReference type="Rhea" id="RHEA-COMP:17168"/>
        <dbReference type="ChEBI" id="CHEBI:15378"/>
        <dbReference type="ChEBI" id="CHEBI:57856"/>
        <dbReference type="ChEBI" id="CHEBI:59789"/>
        <dbReference type="ChEBI" id="CHEBI:156461"/>
        <dbReference type="ChEBI" id="CHEBI:167609"/>
        <dbReference type="EC" id="2.1.1.57"/>
    </reaction>
</comment>
<organism evidence="3 4">
    <name type="scientific">Aphanomyces astaci</name>
    <name type="common">Crayfish plague agent</name>
    <dbReference type="NCBI Taxonomy" id="112090"/>
    <lineage>
        <taxon>Eukaryota</taxon>
        <taxon>Sar</taxon>
        <taxon>Stramenopiles</taxon>
        <taxon>Oomycota</taxon>
        <taxon>Saprolegniomycetes</taxon>
        <taxon>Saprolegniales</taxon>
        <taxon>Verrucalvaceae</taxon>
        <taxon>Aphanomyces</taxon>
    </lineage>
</organism>
<dbReference type="GO" id="GO:0005737">
    <property type="term" value="C:cytoplasm"/>
    <property type="evidence" value="ECO:0007669"/>
    <property type="project" value="TreeGrafter"/>
</dbReference>
<comment type="caution">
    <text evidence="3">The sequence shown here is derived from an EMBL/GenBank/DDBJ whole genome shotgun (WGS) entry which is preliminary data.</text>
</comment>
<evidence type="ECO:0000313" key="3">
    <source>
        <dbReference type="EMBL" id="KAF0774771.1"/>
    </source>
</evidence>
<evidence type="ECO:0000259" key="2">
    <source>
        <dbReference type="PROSITE" id="PS51613"/>
    </source>
</evidence>
<dbReference type="Proteomes" id="UP000469452">
    <property type="component" value="Unassembled WGS sequence"/>
</dbReference>
<keyword evidence="1" id="KW-0506">mRNA capping</keyword>
<keyword evidence="1" id="KW-0507">mRNA processing</keyword>
<keyword evidence="1" id="KW-0489">Methyltransferase</keyword>
<dbReference type="GO" id="GO:0006370">
    <property type="term" value="P:7-methylguanosine mRNA capping"/>
    <property type="evidence" value="ECO:0007669"/>
    <property type="project" value="UniProtKB-UniRule"/>
</dbReference>
<name>A0A6A5AWN6_APHAT</name>
<dbReference type="EC" id="2.1.1.57" evidence="1"/>
<dbReference type="VEuPathDB" id="FungiDB:H257_12211"/>